<accession>A0A1M7AHM4</accession>
<dbReference type="GO" id="GO:0008757">
    <property type="term" value="F:S-adenosylmethionine-dependent methyltransferase activity"/>
    <property type="evidence" value="ECO:0007669"/>
    <property type="project" value="UniProtKB-ARBA"/>
</dbReference>
<keyword evidence="1 4" id="KW-0489">Methyltransferase</keyword>
<dbReference type="RefSeq" id="WP_149778018.1">
    <property type="nucleotide sequence ID" value="NZ_FRCB01000001.1"/>
</dbReference>
<dbReference type="PROSITE" id="PS00092">
    <property type="entry name" value="N6_MTASE"/>
    <property type="match status" value="1"/>
</dbReference>
<dbReference type="GO" id="GO:0003676">
    <property type="term" value="F:nucleic acid binding"/>
    <property type="evidence" value="ECO:0007669"/>
    <property type="project" value="InterPro"/>
</dbReference>
<dbReference type="Pfam" id="PF05175">
    <property type="entry name" value="MTS"/>
    <property type="match status" value="1"/>
</dbReference>
<sequence>MADHWPEGSLTTDDFLGGRLRISQPRDGYRAGVDPVLLAASVPARPGDSVLDLGCGVGVAGLCLASRVEGLMLAGLELQCGYAALARQNALANGITMEVVTGDVSDMPEQFRRRQFTHVLVNPPYFDRNAGSAARDTGRETALGEVTPLATWIRAAARRAAPKGTVTFIHRTERLPALLGEISDHLGSLEVLPLIPRRGRPARLALVRGRKGGRADFKLHDGWVLHEGAAHVSDKENYTDATACVLREGGHLPFQL</sequence>
<organism evidence="4 5">
    <name type="scientific">Roseovarius litoreus</name>
    <dbReference type="NCBI Taxonomy" id="1155722"/>
    <lineage>
        <taxon>Bacteria</taxon>
        <taxon>Pseudomonadati</taxon>
        <taxon>Pseudomonadota</taxon>
        <taxon>Alphaproteobacteria</taxon>
        <taxon>Rhodobacterales</taxon>
        <taxon>Roseobacteraceae</taxon>
        <taxon>Roseovarius</taxon>
    </lineage>
</organism>
<dbReference type="Proteomes" id="UP000322545">
    <property type="component" value="Unassembled WGS sequence"/>
</dbReference>
<dbReference type="GO" id="GO:0032259">
    <property type="term" value="P:methylation"/>
    <property type="evidence" value="ECO:0007669"/>
    <property type="project" value="UniProtKB-KW"/>
</dbReference>
<dbReference type="AlphaFoldDB" id="A0A1M7AHM4"/>
<keyword evidence="1 4" id="KW-0808">Transferase</keyword>
<dbReference type="InterPro" id="IPR029063">
    <property type="entry name" value="SAM-dependent_MTases_sf"/>
</dbReference>
<protein>
    <submittedName>
        <fullName evidence="4">tRNA1(Val) A37 N6-methylase TrmN6</fullName>
    </submittedName>
</protein>
<evidence type="ECO:0000259" key="3">
    <source>
        <dbReference type="Pfam" id="PF05175"/>
    </source>
</evidence>
<dbReference type="PANTHER" id="PTHR47739">
    <property type="entry name" value="TRNA1(VAL) (ADENINE(37)-N6)-METHYLTRANSFERASE"/>
    <property type="match status" value="1"/>
</dbReference>
<dbReference type="SUPFAM" id="SSF53335">
    <property type="entry name" value="S-adenosyl-L-methionine-dependent methyltransferases"/>
    <property type="match status" value="1"/>
</dbReference>
<reference evidence="4 5" key="1">
    <citation type="submission" date="2016-11" db="EMBL/GenBank/DDBJ databases">
        <authorList>
            <person name="Varghese N."/>
            <person name="Submissions S."/>
        </authorList>
    </citation>
    <scope>NUCLEOTIDE SEQUENCE [LARGE SCALE GENOMIC DNA]</scope>
    <source>
        <strain evidence="4 5">DSM 28249</strain>
    </source>
</reference>
<keyword evidence="5" id="KW-1185">Reference proteome</keyword>
<evidence type="ECO:0000256" key="2">
    <source>
        <dbReference type="ARBA" id="ARBA00022691"/>
    </source>
</evidence>
<dbReference type="InterPro" id="IPR002052">
    <property type="entry name" value="DNA_methylase_N6_adenine_CS"/>
</dbReference>
<gene>
    <name evidence="4" type="ORF">SAMN05443432_101454</name>
</gene>
<dbReference type="EMBL" id="FRCB01000001">
    <property type="protein sequence ID" value="SHL42231.1"/>
    <property type="molecule type" value="Genomic_DNA"/>
</dbReference>
<dbReference type="Gene3D" id="3.40.50.150">
    <property type="entry name" value="Vaccinia Virus protein VP39"/>
    <property type="match status" value="1"/>
</dbReference>
<keyword evidence="2" id="KW-0949">S-adenosyl-L-methionine</keyword>
<dbReference type="CDD" id="cd02440">
    <property type="entry name" value="AdoMet_MTases"/>
    <property type="match status" value="1"/>
</dbReference>
<evidence type="ECO:0000313" key="4">
    <source>
        <dbReference type="EMBL" id="SHL42231.1"/>
    </source>
</evidence>
<evidence type="ECO:0000313" key="5">
    <source>
        <dbReference type="Proteomes" id="UP000322545"/>
    </source>
</evidence>
<dbReference type="GO" id="GO:0008170">
    <property type="term" value="F:N-methyltransferase activity"/>
    <property type="evidence" value="ECO:0007669"/>
    <property type="project" value="UniProtKB-ARBA"/>
</dbReference>
<proteinExistence type="predicted"/>
<evidence type="ECO:0000256" key="1">
    <source>
        <dbReference type="ARBA" id="ARBA00022603"/>
    </source>
</evidence>
<name>A0A1M7AHM4_9RHOB</name>
<dbReference type="InterPro" id="IPR007848">
    <property type="entry name" value="Small_mtfrase_dom"/>
</dbReference>
<dbReference type="PANTHER" id="PTHR47739:SF1">
    <property type="entry name" value="TRNA1(VAL) (ADENINE(37)-N6)-METHYLTRANSFERASE"/>
    <property type="match status" value="1"/>
</dbReference>
<dbReference type="InterPro" id="IPR050210">
    <property type="entry name" value="tRNA_Adenine-N(6)_MTase"/>
</dbReference>
<feature type="domain" description="Methyltransferase small" evidence="3">
    <location>
        <begin position="37"/>
        <end position="129"/>
    </location>
</feature>